<dbReference type="InterPro" id="IPR036097">
    <property type="entry name" value="HisK_dim/P_sf"/>
</dbReference>
<dbReference type="PRINTS" id="PR00344">
    <property type="entry name" value="BCTRLSENSOR"/>
</dbReference>
<dbReference type="Pfam" id="PF00072">
    <property type="entry name" value="Response_reg"/>
    <property type="match status" value="1"/>
</dbReference>
<keyword evidence="4" id="KW-0808">Transferase</keyword>
<dbReference type="PROSITE" id="PS50110">
    <property type="entry name" value="RESPONSE_REGULATORY"/>
    <property type="match status" value="1"/>
</dbReference>
<sequence>MVSLIDSKQQIILAEATKSLSLLDDKRHGPDDHLWLGNVSIPRADAICENVFGSSYVVNKPDGTSFNTEALVIPNMLEDERFNTRSYVIASKGVRFYAGVPIITRAGNKIGVYAVSHDQPRQPLNPDEVNFMQDIAVTIFEHLEMVKSRNDRNRGERMVKGLASFIEGLSNLKHQATYRNSDQKDGPNDSAASDFEGTDAHEIGTSEKDIVSEEPMVPSPSSHVLKEDSSQVLASSLPANSSQLGENFSSYTAESEHSKNTEADSSISDMKQIMSKACDIIRKSTRADGCVFFDASSGVFGDERIHTGDIRGSVIEALQTSGSDTDRMDAQHFRRRRGTASSNNSDPERKGLHSDPEQQDSTGPSAQILGLSLKKPVAATVSEFSMPESELKKCLQRYPYGRIFNFNESGSTSSGDESFSDGNIMGGGHTERSGHRSHAHRKRSKKARFLPKDMFKLLPGVRAVVFLPLFDYAQNRWFAGGFLWTTQPGRLCNPEDEMPYLKAFGSCIMSEVAGMEAVNTNRAKTTFIASISHELRSPLHGILGSIEFLEETLTTAYQMGLIGSIETCGKTLLDTIDHLLDYAKINNLTKVVSRKSSRSSVKSSKRASGDLSAAMTTLMADLDLACLVEDVVEAVFAGQTFRKAHPRNQGGDNAMQKSVDQIHHLSLDESLSTKHAVHAGSEKFSGRVVVVLNIAKAASWYVRSQPGGLRRVIMNVFGNAIKYCDAGSIETSLNVTQQGRSAISVDFIIKDTGRGMSKEFMANHLFRAFSQEDSFSYGTGLGLSIVKQIVDSLDGNIEVKSQKHVGTEVKISLSLPLVEQPSRTCEDNIMLSAIRTTRGKRFCMLDPDGGSKDVDEKRKFQFSKVKNSIIETCREWFGMEFVEGTTTDTDADIFLYAEPPQIDYLLEHHSERNLTDKTGKDVALLIICTNAFEAASLRAGGVQQLVGLGRIIEVISQPCGPRKLAKVLLQALRRVEELSPKGQQMDPSASSADPAKLPFVPPDVGQRAADTKWTSSATVYDENTKRHRPSIDTFRWKSDPYARETEIVPGTLDSALEWGKVKEGDIPFEAMSSSSHNASKPSAESRTSLSDRPATAASLYSDTSPPYVLLVDDNFINLRLLVTFMKKINLPYAEAVNGLEACEKFKSSDRPFDYVLMDISMPVMDGLTSTQHIREFERDENLKHQERQRHATIIALTGLASASIQEQAFRAGISHFLAKPVRFKALQQLLQSQK</sequence>
<dbReference type="Gene3D" id="1.10.287.130">
    <property type="match status" value="1"/>
</dbReference>
<comment type="catalytic activity">
    <reaction evidence="1">
        <text>ATP + protein L-histidine = ADP + protein N-phospho-L-histidine.</text>
        <dbReference type="EC" id="2.7.13.3"/>
    </reaction>
</comment>
<reference evidence="10 11" key="1">
    <citation type="submission" date="2015-05" db="EMBL/GenBank/DDBJ databases">
        <title>Distinctive expansion of gene families associated with plant cell wall degradation and secondary metabolism in the genomes of grapevine trunk pathogens.</title>
        <authorList>
            <person name="Lawrence D.P."/>
            <person name="Travadon R."/>
            <person name="Rolshausen P.E."/>
            <person name="Baumgartner K."/>
        </authorList>
    </citation>
    <scope>NUCLEOTIDE SEQUENCE [LARGE SCALE GENOMIC DNA]</scope>
    <source>
        <strain evidence="10">UCRPC4</strain>
    </source>
</reference>
<evidence type="ECO:0000256" key="1">
    <source>
        <dbReference type="ARBA" id="ARBA00000085"/>
    </source>
</evidence>
<dbReference type="Gene3D" id="3.40.50.2300">
    <property type="match status" value="1"/>
</dbReference>
<dbReference type="InterPro" id="IPR001789">
    <property type="entry name" value="Sig_transdc_resp-reg_receiver"/>
</dbReference>
<dbReference type="OrthoDB" id="303614at2759"/>
<dbReference type="PANTHER" id="PTHR43047:SF72">
    <property type="entry name" value="OSMOSENSING HISTIDINE PROTEIN KINASE SLN1"/>
    <property type="match status" value="1"/>
</dbReference>
<evidence type="ECO:0000256" key="2">
    <source>
        <dbReference type="ARBA" id="ARBA00012438"/>
    </source>
</evidence>
<keyword evidence="11" id="KW-1185">Reference proteome</keyword>
<dbReference type="SUPFAM" id="SSF52172">
    <property type="entry name" value="CheY-like"/>
    <property type="match status" value="1"/>
</dbReference>
<evidence type="ECO:0000256" key="7">
    <source>
        <dbReference type="SAM" id="MobiDB-lite"/>
    </source>
</evidence>
<comment type="caution">
    <text evidence="10">The sequence shown here is derived from an EMBL/GenBank/DDBJ whole genome shotgun (WGS) entry which is preliminary data.</text>
</comment>
<feature type="compositionally biased region" description="Low complexity" evidence="7">
    <location>
        <begin position="213"/>
        <end position="222"/>
    </location>
</feature>
<evidence type="ECO:0000256" key="6">
    <source>
        <dbReference type="PROSITE-ProRule" id="PRU00169"/>
    </source>
</evidence>
<proteinExistence type="predicted"/>
<feature type="compositionally biased region" description="Basic and acidic residues" evidence="7">
    <location>
        <begin position="346"/>
        <end position="356"/>
    </location>
</feature>
<evidence type="ECO:0000256" key="3">
    <source>
        <dbReference type="ARBA" id="ARBA00022553"/>
    </source>
</evidence>
<evidence type="ECO:0000259" key="8">
    <source>
        <dbReference type="PROSITE" id="PS50109"/>
    </source>
</evidence>
<dbReference type="InterPro" id="IPR003018">
    <property type="entry name" value="GAF"/>
</dbReference>
<dbReference type="Pfam" id="PF00512">
    <property type="entry name" value="HisKA"/>
    <property type="match status" value="1"/>
</dbReference>
<dbReference type="SUPFAM" id="SSF55874">
    <property type="entry name" value="ATPase domain of HSP90 chaperone/DNA topoisomerase II/histidine kinase"/>
    <property type="match status" value="1"/>
</dbReference>
<dbReference type="EC" id="2.7.13.3" evidence="2"/>
<organism evidence="10 11">
    <name type="scientific">Phaeomoniella chlamydospora</name>
    <name type="common">Phaeoacremonium chlamydosporum</name>
    <dbReference type="NCBI Taxonomy" id="158046"/>
    <lineage>
        <taxon>Eukaryota</taxon>
        <taxon>Fungi</taxon>
        <taxon>Dikarya</taxon>
        <taxon>Ascomycota</taxon>
        <taxon>Pezizomycotina</taxon>
        <taxon>Eurotiomycetes</taxon>
        <taxon>Chaetothyriomycetidae</taxon>
        <taxon>Phaeomoniellales</taxon>
        <taxon>Phaeomoniellaceae</taxon>
        <taxon>Phaeomoniella</taxon>
    </lineage>
</organism>
<evidence type="ECO:0000256" key="4">
    <source>
        <dbReference type="ARBA" id="ARBA00022679"/>
    </source>
</evidence>
<dbReference type="Pfam" id="PF02518">
    <property type="entry name" value="HATPase_c"/>
    <property type="match status" value="1"/>
</dbReference>
<dbReference type="Gene3D" id="3.30.450.40">
    <property type="match status" value="1"/>
</dbReference>
<dbReference type="CDD" id="cd17546">
    <property type="entry name" value="REC_hyHK_CKI1_RcsC-like"/>
    <property type="match status" value="1"/>
</dbReference>
<accession>A0A0G2EBP6</accession>
<dbReference type="InterPro" id="IPR011006">
    <property type="entry name" value="CheY-like_superfamily"/>
</dbReference>
<dbReference type="GO" id="GO:0005886">
    <property type="term" value="C:plasma membrane"/>
    <property type="evidence" value="ECO:0007669"/>
    <property type="project" value="TreeGrafter"/>
</dbReference>
<evidence type="ECO:0000313" key="11">
    <source>
        <dbReference type="Proteomes" id="UP000053317"/>
    </source>
</evidence>
<evidence type="ECO:0000313" key="10">
    <source>
        <dbReference type="EMBL" id="KKY19909.1"/>
    </source>
</evidence>
<reference evidence="10 11" key="2">
    <citation type="submission" date="2015-05" db="EMBL/GenBank/DDBJ databases">
        <authorList>
            <person name="Morales-Cruz A."/>
            <person name="Amrine K.C."/>
            <person name="Cantu D."/>
        </authorList>
    </citation>
    <scope>NUCLEOTIDE SEQUENCE [LARGE SCALE GENOMIC DNA]</scope>
    <source>
        <strain evidence="10">UCRPC4</strain>
    </source>
</reference>
<feature type="region of interest" description="Disordered" evidence="7">
    <location>
        <begin position="1070"/>
        <end position="1092"/>
    </location>
</feature>
<feature type="compositionally biased region" description="Basic and acidic residues" evidence="7">
    <location>
        <begin position="198"/>
        <end position="211"/>
    </location>
</feature>
<dbReference type="PROSITE" id="PS50109">
    <property type="entry name" value="HIS_KIN"/>
    <property type="match status" value="1"/>
</dbReference>
<dbReference type="Pfam" id="PF01590">
    <property type="entry name" value="GAF"/>
    <property type="match status" value="1"/>
</dbReference>
<dbReference type="SMART" id="SM00388">
    <property type="entry name" value="HisKA"/>
    <property type="match status" value="1"/>
</dbReference>
<dbReference type="SUPFAM" id="SSF55781">
    <property type="entry name" value="GAF domain-like"/>
    <property type="match status" value="1"/>
</dbReference>
<name>A0A0G2EBP6_PHACM</name>
<feature type="region of interest" description="Disordered" evidence="7">
    <location>
        <begin position="319"/>
        <end position="365"/>
    </location>
</feature>
<dbReference type="SMART" id="SM00387">
    <property type="entry name" value="HATPase_c"/>
    <property type="match status" value="1"/>
</dbReference>
<dbReference type="InterPro" id="IPR004358">
    <property type="entry name" value="Sig_transdc_His_kin-like_C"/>
</dbReference>
<evidence type="ECO:0000259" key="9">
    <source>
        <dbReference type="PROSITE" id="PS50110"/>
    </source>
</evidence>
<dbReference type="InterPro" id="IPR036890">
    <property type="entry name" value="HATPase_C_sf"/>
</dbReference>
<dbReference type="InterPro" id="IPR003661">
    <property type="entry name" value="HisK_dim/P_dom"/>
</dbReference>
<dbReference type="EMBL" id="LCWF01000104">
    <property type="protein sequence ID" value="KKY19909.1"/>
    <property type="molecule type" value="Genomic_DNA"/>
</dbReference>
<protein>
    <recommendedName>
        <fullName evidence="2">histidine kinase</fullName>
        <ecNumber evidence="2">2.7.13.3</ecNumber>
    </recommendedName>
</protein>
<dbReference type="Proteomes" id="UP000053317">
    <property type="component" value="Unassembled WGS sequence"/>
</dbReference>
<dbReference type="FunFam" id="1.10.287.130:FF:000023">
    <property type="entry name" value="Sensor histidine kinase/response regulator, putative"/>
    <property type="match status" value="1"/>
</dbReference>
<feature type="compositionally biased region" description="Polar residues" evidence="7">
    <location>
        <begin position="230"/>
        <end position="253"/>
    </location>
</feature>
<evidence type="ECO:0000256" key="5">
    <source>
        <dbReference type="ARBA" id="ARBA00022777"/>
    </source>
</evidence>
<dbReference type="AlphaFoldDB" id="A0A0G2EBP6"/>
<feature type="compositionally biased region" description="Low complexity" evidence="7">
    <location>
        <begin position="1070"/>
        <end position="1085"/>
    </location>
</feature>
<dbReference type="SMART" id="SM00448">
    <property type="entry name" value="REC"/>
    <property type="match status" value="1"/>
</dbReference>
<dbReference type="GO" id="GO:0000155">
    <property type="term" value="F:phosphorelay sensor kinase activity"/>
    <property type="evidence" value="ECO:0007669"/>
    <property type="project" value="InterPro"/>
</dbReference>
<feature type="domain" description="Histidine kinase" evidence="8">
    <location>
        <begin position="530"/>
        <end position="817"/>
    </location>
</feature>
<dbReference type="Gene3D" id="3.30.565.10">
    <property type="entry name" value="Histidine kinase-like ATPase, C-terminal domain"/>
    <property type="match status" value="1"/>
</dbReference>
<dbReference type="PANTHER" id="PTHR43047">
    <property type="entry name" value="TWO-COMPONENT HISTIDINE PROTEIN KINASE"/>
    <property type="match status" value="1"/>
</dbReference>
<keyword evidence="3 6" id="KW-0597">Phosphoprotein</keyword>
<dbReference type="InterPro" id="IPR029016">
    <property type="entry name" value="GAF-like_dom_sf"/>
</dbReference>
<dbReference type="GO" id="GO:0009927">
    <property type="term" value="F:histidine phosphotransfer kinase activity"/>
    <property type="evidence" value="ECO:0007669"/>
    <property type="project" value="TreeGrafter"/>
</dbReference>
<gene>
    <name evidence="10" type="ORF">UCRPC4_g04336</name>
</gene>
<dbReference type="CDD" id="cd00082">
    <property type="entry name" value="HisKA"/>
    <property type="match status" value="1"/>
</dbReference>
<feature type="region of interest" description="Disordered" evidence="7">
    <location>
        <begin position="178"/>
        <end position="267"/>
    </location>
</feature>
<feature type="modified residue" description="4-aspartylphosphate" evidence="6">
    <location>
        <position position="1158"/>
    </location>
</feature>
<feature type="domain" description="Response regulatory" evidence="9">
    <location>
        <begin position="1107"/>
        <end position="1234"/>
    </location>
</feature>
<dbReference type="InterPro" id="IPR003594">
    <property type="entry name" value="HATPase_dom"/>
</dbReference>
<dbReference type="InterPro" id="IPR005467">
    <property type="entry name" value="His_kinase_dom"/>
</dbReference>
<dbReference type="SUPFAM" id="SSF47384">
    <property type="entry name" value="Homodimeric domain of signal transducing histidine kinase"/>
    <property type="match status" value="1"/>
</dbReference>
<keyword evidence="5 10" id="KW-0418">Kinase</keyword>